<sequence>MTPDHLKLTEITGIYMALEDFIQYPAFNPKKEQKKDCNPLLSCASSLREFVSLSMDHYIVLGARRSPFNVTKPNSWKTMYIEASGGNNLIRIKDIIDFYQRVMPDMAISPVDIQLDNVSENKRFCRMIERSKSWLIELLEKKLDSFIFASIPPVSEELYPSYFSILESNVSEIHGLALYSMEQSKMIPDSLLHLPLLLMEPIYSPHSILDSIENSIDLFTIDFISQSSDLGIAFTFQFPPLSVEKNKRPLGIYILSEEYKVELLPLLQNCEFTKELLGHVLLQLHNIHVINLFFSKIRTSILEGTFLEYSKLFKSYYSVSFPKN</sequence>
<dbReference type="PANTHER" id="PTHR46064">
    <property type="entry name" value="QUEUINE TRNA-RIBOSYLTRANSFERASE ACCESSORY SUBUNIT 2"/>
    <property type="match status" value="1"/>
</dbReference>
<dbReference type="PANTHER" id="PTHR46064:SF1">
    <property type="entry name" value="QUEUINE TRNA-RIBOSYLTRANSFERASE ACCESSORY SUBUNIT 2"/>
    <property type="match status" value="1"/>
</dbReference>
<accession>A0A899G0S3</accession>
<feature type="domain" description="tRNA-guanine(15) transglycosylase-like" evidence="1">
    <location>
        <begin position="82"/>
        <end position="315"/>
    </location>
</feature>
<dbReference type="Pfam" id="PF01702">
    <property type="entry name" value="TGT"/>
    <property type="match status" value="1"/>
</dbReference>
<evidence type="ECO:0000313" key="3">
    <source>
        <dbReference type="Proteomes" id="UP000663699"/>
    </source>
</evidence>
<organism evidence="2 3">
    <name type="scientific">Pneumocystis wakefieldiae</name>
    <dbReference type="NCBI Taxonomy" id="38082"/>
    <lineage>
        <taxon>Eukaryota</taxon>
        <taxon>Fungi</taxon>
        <taxon>Dikarya</taxon>
        <taxon>Ascomycota</taxon>
        <taxon>Taphrinomycotina</taxon>
        <taxon>Pneumocystomycetes</taxon>
        <taxon>Pneumocystaceae</taxon>
        <taxon>Pneumocystis</taxon>
    </lineage>
</organism>
<dbReference type="InterPro" id="IPR050852">
    <property type="entry name" value="Queuine_tRNA-ribosyltrfase"/>
</dbReference>
<name>A0A899G0S3_9ASCO</name>
<dbReference type="EMBL" id="CP054535">
    <property type="protein sequence ID" value="QSL64948.1"/>
    <property type="molecule type" value="Genomic_DNA"/>
</dbReference>
<dbReference type="SUPFAM" id="SSF51713">
    <property type="entry name" value="tRNA-guanine transglycosylase"/>
    <property type="match status" value="1"/>
</dbReference>
<evidence type="ECO:0000313" key="2">
    <source>
        <dbReference type="EMBL" id="QSL64948.1"/>
    </source>
</evidence>
<proteinExistence type="predicted"/>
<dbReference type="GO" id="GO:0006400">
    <property type="term" value="P:tRNA modification"/>
    <property type="evidence" value="ECO:0007669"/>
    <property type="project" value="InterPro"/>
</dbReference>
<protein>
    <recommendedName>
        <fullName evidence="1">tRNA-guanine(15) transglycosylase-like domain-containing protein</fullName>
    </recommendedName>
</protein>
<dbReference type="AlphaFoldDB" id="A0A899G0S3"/>
<gene>
    <name evidence="2" type="ORF">MERGE_002252</name>
</gene>
<dbReference type="InterPro" id="IPR002616">
    <property type="entry name" value="tRNA_ribo_trans-like"/>
</dbReference>
<dbReference type="Proteomes" id="UP000663699">
    <property type="component" value="Chromosome 4"/>
</dbReference>
<reference evidence="2" key="1">
    <citation type="submission" date="2020-06" db="EMBL/GenBank/DDBJ databases">
        <title>Genomes of multiple members of Pneumocystis genus reveal paths to human pathogen Pneumocystis jirovecii.</title>
        <authorList>
            <person name="Cisse O.H."/>
            <person name="Ma L."/>
            <person name="Dekker J."/>
            <person name="Khil P."/>
            <person name="Jo J."/>
            <person name="Brenchley J."/>
            <person name="Blair R."/>
            <person name="Pahar B."/>
            <person name="Chabe M."/>
            <person name="Van Rompay K.A."/>
            <person name="Keesler R."/>
            <person name="Sukura A."/>
            <person name="Hirsch V."/>
            <person name="Kutty G."/>
            <person name="Liu Y."/>
            <person name="Peng L."/>
            <person name="Chen J."/>
            <person name="Song J."/>
            <person name="Weissenbacher-Lang C."/>
            <person name="Xu J."/>
            <person name="Upham N.S."/>
            <person name="Stajich J.E."/>
            <person name="Cuomo C.A."/>
            <person name="Cushion M.T."/>
            <person name="Kovacs J.A."/>
        </authorList>
    </citation>
    <scope>NUCLEOTIDE SEQUENCE</scope>
    <source>
        <strain evidence="2">2A</strain>
    </source>
</reference>
<keyword evidence="3" id="KW-1185">Reference proteome</keyword>
<dbReference type="OrthoDB" id="27601at2759"/>
<dbReference type="InterPro" id="IPR036511">
    <property type="entry name" value="TGT-like_sf"/>
</dbReference>
<dbReference type="Gene3D" id="3.20.20.105">
    <property type="entry name" value="Queuine tRNA-ribosyltransferase-like"/>
    <property type="match status" value="1"/>
</dbReference>
<evidence type="ECO:0000259" key="1">
    <source>
        <dbReference type="Pfam" id="PF01702"/>
    </source>
</evidence>